<evidence type="ECO:0000256" key="1">
    <source>
        <dbReference type="SAM" id="Coils"/>
    </source>
</evidence>
<dbReference type="EMBL" id="JAERUA010000015">
    <property type="protein sequence ID" value="KAI1889564.1"/>
    <property type="molecule type" value="Genomic_DNA"/>
</dbReference>
<feature type="domain" description="Myb/SANT-like DNA-binding" evidence="3">
    <location>
        <begin position="20"/>
        <end position="104"/>
    </location>
</feature>
<organism evidence="4 5">
    <name type="scientific">Albula goreensis</name>
    <dbReference type="NCBI Taxonomy" id="1534307"/>
    <lineage>
        <taxon>Eukaryota</taxon>
        <taxon>Metazoa</taxon>
        <taxon>Chordata</taxon>
        <taxon>Craniata</taxon>
        <taxon>Vertebrata</taxon>
        <taxon>Euteleostomi</taxon>
        <taxon>Actinopterygii</taxon>
        <taxon>Neopterygii</taxon>
        <taxon>Teleostei</taxon>
        <taxon>Albuliformes</taxon>
        <taxon>Albulidae</taxon>
        <taxon>Albula</taxon>
    </lineage>
</organism>
<feature type="coiled-coil region" evidence="1">
    <location>
        <begin position="215"/>
        <end position="242"/>
    </location>
</feature>
<dbReference type="Gene3D" id="1.10.10.60">
    <property type="entry name" value="Homeodomain-like"/>
    <property type="match status" value="1"/>
</dbReference>
<keyword evidence="1" id="KW-0175">Coiled coil</keyword>
<dbReference type="Proteomes" id="UP000829720">
    <property type="component" value="Unassembled WGS sequence"/>
</dbReference>
<keyword evidence="5" id="KW-1185">Reference proteome</keyword>
<dbReference type="GO" id="GO:0016604">
    <property type="term" value="C:nuclear body"/>
    <property type="evidence" value="ECO:0007669"/>
    <property type="project" value="TreeGrafter"/>
</dbReference>
<protein>
    <recommendedName>
        <fullName evidence="3">Myb/SANT-like DNA-binding domain-containing protein</fullName>
    </recommendedName>
</protein>
<dbReference type="GO" id="GO:0045893">
    <property type="term" value="P:positive regulation of DNA-templated transcription"/>
    <property type="evidence" value="ECO:0007669"/>
    <property type="project" value="TreeGrafter"/>
</dbReference>
<dbReference type="InterPro" id="IPR044822">
    <property type="entry name" value="Myb_DNA-bind_4"/>
</dbReference>
<evidence type="ECO:0000256" key="2">
    <source>
        <dbReference type="SAM" id="MobiDB-lite"/>
    </source>
</evidence>
<comment type="caution">
    <text evidence="4">The sequence shown here is derived from an EMBL/GenBank/DDBJ whole genome shotgun (WGS) entry which is preliminary data.</text>
</comment>
<sequence length="270" mass="31139">MHGAMTGIVKSESEIFPHPEFNPRTTQLLIELTQKHWDQYAINKTQFYQMLHSEFLAHGYNISAQKIRKKWNNLLVTYKRTKDRTRVSSEARITWEYFEALDSILSPTVPAPPSSRVSVSTVLFPADSEQLLAPPLVTPSPAPCKLSPPHTHSPDGQDSHMDFGSIAMPTTSSEHGAETDRRRRSASQEATDVFLESYEAHALRRTKVLESLANKHSRRNLIAEKRRENRELRRERREEEMLTCLRDMTSTLRHISQQQDRIISLLEKRP</sequence>
<dbReference type="Pfam" id="PF13837">
    <property type="entry name" value="Myb_DNA-bind_4"/>
    <property type="match status" value="1"/>
</dbReference>
<proteinExistence type="predicted"/>
<accession>A0A8T3D1N5</accession>
<gene>
    <name evidence="4" type="ORF">AGOR_G00164210</name>
</gene>
<evidence type="ECO:0000259" key="3">
    <source>
        <dbReference type="Pfam" id="PF13837"/>
    </source>
</evidence>
<evidence type="ECO:0000313" key="5">
    <source>
        <dbReference type="Proteomes" id="UP000829720"/>
    </source>
</evidence>
<evidence type="ECO:0000313" key="4">
    <source>
        <dbReference type="EMBL" id="KAI1889564.1"/>
    </source>
</evidence>
<feature type="compositionally biased region" description="Basic and acidic residues" evidence="2">
    <location>
        <begin position="152"/>
        <end position="161"/>
    </location>
</feature>
<reference evidence="4" key="1">
    <citation type="submission" date="2021-01" db="EMBL/GenBank/DDBJ databases">
        <authorList>
            <person name="Zahm M."/>
            <person name="Roques C."/>
            <person name="Cabau C."/>
            <person name="Klopp C."/>
            <person name="Donnadieu C."/>
            <person name="Jouanno E."/>
            <person name="Lampietro C."/>
            <person name="Louis A."/>
            <person name="Herpin A."/>
            <person name="Echchiki A."/>
            <person name="Berthelot C."/>
            <person name="Parey E."/>
            <person name="Roest-Crollius H."/>
            <person name="Braasch I."/>
            <person name="Postlethwait J."/>
            <person name="Bobe J."/>
            <person name="Montfort J."/>
            <person name="Bouchez O."/>
            <person name="Begum T."/>
            <person name="Mejri S."/>
            <person name="Adams A."/>
            <person name="Chen W.-J."/>
            <person name="Guiguen Y."/>
        </authorList>
    </citation>
    <scope>NUCLEOTIDE SEQUENCE</scope>
    <source>
        <tissue evidence="4">Blood</tissue>
    </source>
</reference>
<dbReference type="InterPro" id="IPR026095">
    <property type="entry name" value="Myb/SANT-like_DNA-bd_dom_prot"/>
</dbReference>
<feature type="region of interest" description="Disordered" evidence="2">
    <location>
        <begin position="134"/>
        <end position="189"/>
    </location>
</feature>
<dbReference type="AlphaFoldDB" id="A0A8T3D1N5"/>
<name>A0A8T3D1N5_9TELE</name>
<dbReference type="OrthoDB" id="8902093at2759"/>
<dbReference type="PANTHER" id="PTHR22666">
    <property type="entry name" value="MYB_SANT-LIKE DNA-BINDING DOMAIN-CONTAINING PROTEIN 1"/>
    <property type="match status" value="1"/>
</dbReference>
<dbReference type="PANTHER" id="PTHR22666:SF3">
    <property type="entry name" value="MYB_SANT-LIKE DNA-BINDING DOMAIN-CONTAINING PROTEIN 1"/>
    <property type="match status" value="1"/>
</dbReference>